<dbReference type="PROSITE" id="PS51257">
    <property type="entry name" value="PROKAR_LIPOPROTEIN"/>
    <property type="match status" value="1"/>
</dbReference>
<keyword evidence="3" id="KW-0645">Protease</keyword>
<dbReference type="Proteomes" id="UP000321393">
    <property type="component" value="Unassembled WGS sequence"/>
</dbReference>
<evidence type="ECO:0000313" key="3">
    <source>
        <dbReference type="EMBL" id="TYK30809.1"/>
    </source>
</evidence>
<dbReference type="OrthoDB" id="1936908at2759"/>
<gene>
    <name evidence="3" type="ORF">E5676_scaffold267G00390</name>
    <name evidence="2" type="ORF">E6C27_scaffold158G00030</name>
</gene>
<feature type="signal peptide" evidence="1">
    <location>
        <begin position="1"/>
        <end position="29"/>
    </location>
</feature>
<keyword evidence="1" id="KW-0732">Signal</keyword>
<comment type="caution">
    <text evidence="2">The sequence shown here is derived from an EMBL/GenBank/DDBJ whole genome shotgun (WGS) entry which is preliminary data.</text>
</comment>
<evidence type="ECO:0000313" key="5">
    <source>
        <dbReference type="Proteomes" id="UP000321947"/>
    </source>
</evidence>
<dbReference type="EMBL" id="SSTE01015585">
    <property type="protein sequence ID" value="KAA0043068.1"/>
    <property type="molecule type" value="Genomic_DNA"/>
</dbReference>
<dbReference type="Proteomes" id="UP000321947">
    <property type="component" value="Unassembled WGS sequence"/>
</dbReference>
<evidence type="ECO:0000256" key="1">
    <source>
        <dbReference type="SAM" id="SignalP"/>
    </source>
</evidence>
<reference evidence="4 5" key="1">
    <citation type="submission" date="2019-08" db="EMBL/GenBank/DDBJ databases">
        <title>Draft genome sequences of two oriental melons (Cucumis melo L. var makuwa).</title>
        <authorList>
            <person name="Kwon S.-Y."/>
        </authorList>
    </citation>
    <scope>NUCLEOTIDE SEQUENCE [LARGE SCALE GENOMIC DNA]</scope>
    <source>
        <strain evidence="5">cv. Chang Bougi</strain>
        <strain evidence="4">cv. SW 3</strain>
        <tissue evidence="2">Leaf</tissue>
    </source>
</reference>
<dbReference type="GO" id="GO:0006508">
    <property type="term" value="P:proteolysis"/>
    <property type="evidence" value="ECO:0007669"/>
    <property type="project" value="UniProtKB-KW"/>
</dbReference>
<protein>
    <submittedName>
        <fullName evidence="2">Gag-protease polyprotein</fullName>
    </submittedName>
</protein>
<dbReference type="EMBL" id="SSTD01000220">
    <property type="protein sequence ID" value="TYK30809.1"/>
    <property type="molecule type" value="Genomic_DNA"/>
</dbReference>
<dbReference type="AlphaFoldDB" id="A0A5A7TJT1"/>
<feature type="chain" id="PRO_5042722071" evidence="1">
    <location>
        <begin position="30"/>
        <end position="223"/>
    </location>
</feature>
<accession>A0A5A7TJT1</accession>
<evidence type="ECO:0000313" key="2">
    <source>
        <dbReference type="EMBL" id="KAA0043068.1"/>
    </source>
</evidence>
<name>A0A5A7TJT1_CUCMM</name>
<keyword evidence="3" id="KW-0378">Hydrolase</keyword>
<sequence>MRYHFILRPPFFASCLPLLYIVLAPSAFGCNCRRSFVQSGSENNFEPSLFVLSCVALVTITQAISNPSRVVSPKTSFVLGVPLGSPKTRDVPTGSLDYMYSETHQFRAKEEVEESCPSSLARKYNPKTFDGSLEDRTKAHMWLASMETIFRYMKCPNNQKVRLRDAKQREFLNLEQDDMTVEQYDAEFDMLSHFAPMMVANEATKTKKLVRDEEGFGSTSSCS</sequence>
<organism evidence="2 4">
    <name type="scientific">Cucumis melo var. makuwa</name>
    <name type="common">Oriental melon</name>
    <dbReference type="NCBI Taxonomy" id="1194695"/>
    <lineage>
        <taxon>Eukaryota</taxon>
        <taxon>Viridiplantae</taxon>
        <taxon>Streptophyta</taxon>
        <taxon>Embryophyta</taxon>
        <taxon>Tracheophyta</taxon>
        <taxon>Spermatophyta</taxon>
        <taxon>Magnoliopsida</taxon>
        <taxon>eudicotyledons</taxon>
        <taxon>Gunneridae</taxon>
        <taxon>Pentapetalae</taxon>
        <taxon>rosids</taxon>
        <taxon>fabids</taxon>
        <taxon>Cucurbitales</taxon>
        <taxon>Cucurbitaceae</taxon>
        <taxon>Benincaseae</taxon>
        <taxon>Cucumis</taxon>
    </lineage>
</organism>
<evidence type="ECO:0000313" key="4">
    <source>
        <dbReference type="Proteomes" id="UP000321393"/>
    </source>
</evidence>
<dbReference type="GO" id="GO:0008233">
    <property type="term" value="F:peptidase activity"/>
    <property type="evidence" value="ECO:0007669"/>
    <property type="project" value="UniProtKB-KW"/>
</dbReference>
<proteinExistence type="predicted"/>